<comment type="similarity">
    <text evidence="3">Belongs to the ACBP family.</text>
</comment>
<dbReference type="PRINTS" id="PR00689">
    <property type="entry name" value="ACOABINDINGP"/>
</dbReference>
<keyword evidence="6" id="KW-0333">Golgi apparatus</keyword>
<reference evidence="10 11" key="1">
    <citation type="journal article" date="2015" name="Genome Biol. Evol.">
        <title>Comparative Genomics of a Bacterivorous Green Alga Reveals Evolutionary Causalities and Consequences of Phago-Mixotrophic Mode of Nutrition.</title>
        <authorList>
            <person name="Burns J.A."/>
            <person name="Paasch A."/>
            <person name="Narechania A."/>
            <person name="Kim E."/>
        </authorList>
    </citation>
    <scope>NUCLEOTIDE SEQUENCE [LARGE SCALE GENOMIC DNA]</scope>
    <source>
        <strain evidence="10 11">PLY_AMNH</strain>
    </source>
</reference>
<dbReference type="GO" id="GO:0005783">
    <property type="term" value="C:endoplasmic reticulum"/>
    <property type="evidence" value="ECO:0007669"/>
    <property type="project" value="UniProtKB-SubCell"/>
</dbReference>
<organism evidence="10 11">
    <name type="scientific">Cymbomonas tetramitiformis</name>
    <dbReference type="NCBI Taxonomy" id="36881"/>
    <lineage>
        <taxon>Eukaryota</taxon>
        <taxon>Viridiplantae</taxon>
        <taxon>Chlorophyta</taxon>
        <taxon>Pyramimonadophyceae</taxon>
        <taxon>Pyramimonadales</taxon>
        <taxon>Pyramimonadaceae</taxon>
        <taxon>Cymbomonas</taxon>
    </lineage>
</organism>
<dbReference type="InterPro" id="IPR035984">
    <property type="entry name" value="Acyl-CoA-binding_sf"/>
</dbReference>
<dbReference type="SUPFAM" id="SSF47027">
    <property type="entry name" value="Acyl-CoA binding protein"/>
    <property type="match status" value="1"/>
</dbReference>
<evidence type="ECO:0000256" key="8">
    <source>
        <dbReference type="ARBA" id="ARBA00039735"/>
    </source>
</evidence>
<evidence type="ECO:0000256" key="4">
    <source>
        <dbReference type="ARBA" id="ARBA00022448"/>
    </source>
</evidence>
<evidence type="ECO:0000256" key="6">
    <source>
        <dbReference type="ARBA" id="ARBA00023034"/>
    </source>
</evidence>
<dbReference type="GO" id="GO:0005794">
    <property type="term" value="C:Golgi apparatus"/>
    <property type="evidence" value="ECO:0007669"/>
    <property type="project" value="UniProtKB-SubCell"/>
</dbReference>
<comment type="subcellular location">
    <subcellularLocation>
        <location evidence="1">Endoplasmic reticulum</location>
    </subcellularLocation>
    <subcellularLocation>
        <location evidence="2">Golgi apparatus</location>
    </subcellularLocation>
</comment>
<dbReference type="GO" id="GO:0006631">
    <property type="term" value="P:fatty acid metabolic process"/>
    <property type="evidence" value="ECO:0007669"/>
    <property type="project" value="TreeGrafter"/>
</dbReference>
<evidence type="ECO:0000256" key="1">
    <source>
        <dbReference type="ARBA" id="ARBA00004240"/>
    </source>
</evidence>
<gene>
    <name evidence="10" type="ORF">CYMTET_40774</name>
</gene>
<dbReference type="PANTHER" id="PTHR23310">
    <property type="entry name" value="ACYL-COA-BINDING PROTEIN, ACBP"/>
    <property type="match status" value="1"/>
</dbReference>
<evidence type="ECO:0000256" key="3">
    <source>
        <dbReference type="ARBA" id="ARBA00005567"/>
    </source>
</evidence>
<evidence type="ECO:0000256" key="5">
    <source>
        <dbReference type="ARBA" id="ARBA00022824"/>
    </source>
</evidence>
<dbReference type="InterPro" id="IPR000582">
    <property type="entry name" value="Acyl-CoA-binding_protein"/>
</dbReference>
<accession>A0AAE0F3A9</accession>
<protein>
    <recommendedName>
        <fullName evidence="8">Acyl-CoA-binding protein</fullName>
    </recommendedName>
</protein>
<keyword evidence="5" id="KW-0256">Endoplasmic reticulum</keyword>
<dbReference type="Proteomes" id="UP001190700">
    <property type="component" value="Unassembled WGS sequence"/>
</dbReference>
<dbReference type="AlphaFoldDB" id="A0AAE0F3A9"/>
<keyword evidence="7" id="KW-0446">Lipid-binding</keyword>
<evidence type="ECO:0000313" key="10">
    <source>
        <dbReference type="EMBL" id="KAK3249817.1"/>
    </source>
</evidence>
<sequence length="89" mass="10244">MTSIQEEFDKACQDAKKLPSSLPNEDRLYFYSHFKQATEGDISAPRPGMLDFTGKAKWDAWNQLKGMDKNDAMTKYLEKSRPMKDSCTE</sequence>
<evidence type="ECO:0000256" key="7">
    <source>
        <dbReference type="ARBA" id="ARBA00023121"/>
    </source>
</evidence>
<evidence type="ECO:0000256" key="2">
    <source>
        <dbReference type="ARBA" id="ARBA00004555"/>
    </source>
</evidence>
<feature type="domain" description="ACB" evidence="9">
    <location>
        <begin position="4"/>
        <end position="89"/>
    </location>
</feature>
<keyword evidence="4" id="KW-0813">Transport</keyword>
<dbReference type="PROSITE" id="PS51228">
    <property type="entry name" value="ACB_2"/>
    <property type="match status" value="1"/>
</dbReference>
<dbReference type="InterPro" id="IPR014352">
    <property type="entry name" value="FERM/acyl-CoA-bd_prot_sf"/>
</dbReference>
<name>A0AAE0F3A9_9CHLO</name>
<evidence type="ECO:0000259" key="9">
    <source>
        <dbReference type="PROSITE" id="PS51228"/>
    </source>
</evidence>
<keyword evidence="11" id="KW-1185">Reference proteome</keyword>
<dbReference type="Gene3D" id="1.20.80.10">
    <property type="match status" value="1"/>
</dbReference>
<dbReference type="EMBL" id="LGRX02027110">
    <property type="protein sequence ID" value="KAK3249817.1"/>
    <property type="molecule type" value="Genomic_DNA"/>
</dbReference>
<dbReference type="PANTHER" id="PTHR23310:SF54">
    <property type="entry name" value="ACYL-COA-BINDING PROTEIN"/>
    <property type="match status" value="1"/>
</dbReference>
<evidence type="ECO:0000313" key="11">
    <source>
        <dbReference type="Proteomes" id="UP001190700"/>
    </source>
</evidence>
<comment type="caution">
    <text evidence="10">The sequence shown here is derived from an EMBL/GenBank/DDBJ whole genome shotgun (WGS) entry which is preliminary data.</text>
</comment>
<proteinExistence type="inferred from homology"/>
<dbReference type="Pfam" id="PF00887">
    <property type="entry name" value="ACBP"/>
    <property type="match status" value="1"/>
</dbReference>
<dbReference type="GO" id="GO:0000062">
    <property type="term" value="F:fatty-acyl-CoA binding"/>
    <property type="evidence" value="ECO:0007669"/>
    <property type="project" value="InterPro"/>
</dbReference>